<dbReference type="EMBL" id="CAXITT010000087">
    <property type="protein sequence ID" value="CAL1531392.1"/>
    <property type="molecule type" value="Genomic_DNA"/>
</dbReference>
<reference evidence="2 3" key="1">
    <citation type="submission" date="2024-04" db="EMBL/GenBank/DDBJ databases">
        <authorList>
            <consortium name="Genoscope - CEA"/>
            <person name="William W."/>
        </authorList>
    </citation>
    <scope>NUCLEOTIDE SEQUENCE [LARGE SCALE GENOMIC DNA]</scope>
</reference>
<gene>
    <name evidence="2" type="ORF">GSLYS_00005487001</name>
</gene>
<evidence type="ECO:0000313" key="2">
    <source>
        <dbReference type="EMBL" id="CAL1531392.1"/>
    </source>
</evidence>
<protein>
    <submittedName>
        <fullName evidence="2">Uncharacterized protein</fullName>
    </submittedName>
</protein>
<dbReference type="AlphaFoldDB" id="A0AAV2HDE4"/>
<evidence type="ECO:0000256" key="1">
    <source>
        <dbReference type="SAM" id="MobiDB-lite"/>
    </source>
</evidence>
<organism evidence="2 3">
    <name type="scientific">Lymnaea stagnalis</name>
    <name type="common">Great pond snail</name>
    <name type="synonym">Helix stagnalis</name>
    <dbReference type="NCBI Taxonomy" id="6523"/>
    <lineage>
        <taxon>Eukaryota</taxon>
        <taxon>Metazoa</taxon>
        <taxon>Spiralia</taxon>
        <taxon>Lophotrochozoa</taxon>
        <taxon>Mollusca</taxon>
        <taxon>Gastropoda</taxon>
        <taxon>Heterobranchia</taxon>
        <taxon>Euthyneura</taxon>
        <taxon>Panpulmonata</taxon>
        <taxon>Hygrophila</taxon>
        <taxon>Lymnaeoidea</taxon>
        <taxon>Lymnaeidae</taxon>
        <taxon>Lymnaea</taxon>
    </lineage>
</organism>
<comment type="caution">
    <text evidence="2">The sequence shown here is derived from an EMBL/GenBank/DDBJ whole genome shotgun (WGS) entry which is preliminary data.</text>
</comment>
<accession>A0AAV2HDE4</accession>
<name>A0AAV2HDE4_LYMST</name>
<sequence length="117" mass="13303">MIPKTLTLNITTDGASRNSLNRADNVSAKRRRQKIAATRTKSESEKFALMRSTRKNSLSSRPLKMLSNNVHCRSKSFSSKGGNVIMEEELDPEMDEIRDDFRACLQMIHAENEMSKL</sequence>
<evidence type="ECO:0000313" key="3">
    <source>
        <dbReference type="Proteomes" id="UP001497497"/>
    </source>
</evidence>
<keyword evidence="3" id="KW-1185">Reference proteome</keyword>
<feature type="region of interest" description="Disordered" evidence="1">
    <location>
        <begin position="22"/>
        <end position="46"/>
    </location>
</feature>
<dbReference type="Proteomes" id="UP001497497">
    <property type="component" value="Unassembled WGS sequence"/>
</dbReference>
<proteinExistence type="predicted"/>